<keyword evidence="2" id="KW-1185">Reference proteome</keyword>
<name>A0A1M5U9R5_9CLOT</name>
<dbReference type="RefSeq" id="WP_073337966.1">
    <property type="nucleotide sequence ID" value="NZ_FQXM01000007.1"/>
</dbReference>
<sequence length="70" mass="7852">MYGVKPEIKEELPTKVTTGVLDDILKYCRLLIDCINAKPELAANPAVKTKLNYLSEAFNDDLENLKVSKI</sequence>
<dbReference type="OrthoDB" id="9789070at2"/>
<dbReference type="Proteomes" id="UP000184447">
    <property type="component" value="Unassembled WGS sequence"/>
</dbReference>
<protein>
    <submittedName>
        <fullName evidence="1">Uncharacterized protein</fullName>
    </submittedName>
</protein>
<accession>A0A1M5U9R5</accession>
<gene>
    <name evidence="1" type="ORF">SAMN02745207_01664</name>
</gene>
<dbReference type="AlphaFoldDB" id="A0A1M5U9R5"/>
<evidence type="ECO:0000313" key="2">
    <source>
        <dbReference type="Proteomes" id="UP000184447"/>
    </source>
</evidence>
<proteinExistence type="predicted"/>
<organism evidence="1 2">
    <name type="scientific">Clostridium grantii DSM 8605</name>
    <dbReference type="NCBI Taxonomy" id="1121316"/>
    <lineage>
        <taxon>Bacteria</taxon>
        <taxon>Bacillati</taxon>
        <taxon>Bacillota</taxon>
        <taxon>Clostridia</taxon>
        <taxon>Eubacteriales</taxon>
        <taxon>Clostridiaceae</taxon>
        <taxon>Clostridium</taxon>
    </lineage>
</organism>
<reference evidence="1 2" key="1">
    <citation type="submission" date="2016-11" db="EMBL/GenBank/DDBJ databases">
        <authorList>
            <person name="Jaros S."/>
            <person name="Januszkiewicz K."/>
            <person name="Wedrychowicz H."/>
        </authorList>
    </citation>
    <scope>NUCLEOTIDE SEQUENCE [LARGE SCALE GENOMIC DNA]</scope>
    <source>
        <strain evidence="1 2">DSM 8605</strain>
    </source>
</reference>
<dbReference type="EMBL" id="FQXM01000007">
    <property type="protein sequence ID" value="SHH59744.1"/>
    <property type="molecule type" value="Genomic_DNA"/>
</dbReference>
<evidence type="ECO:0000313" key="1">
    <source>
        <dbReference type="EMBL" id="SHH59744.1"/>
    </source>
</evidence>